<name>A0ABW5RXX7_9BACL</name>
<dbReference type="Pfam" id="PF03816">
    <property type="entry name" value="LytR_cpsA_psr"/>
    <property type="match status" value="1"/>
</dbReference>
<dbReference type="EMBL" id="JBHUMQ010000003">
    <property type="protein sequence ID" value="MFD2692350.1"/>
    <property type="molecule type" value="Genomic_DNA"/>
</dbReference>
<dbReference type="PANTHER" id="PTHR33392">
    <property type="entry name" value="POLYISOPRENYL-TEICHOIC ACID--PEPTIDOGLYCAN TEICHOIC ACID TRANSFERASE TAGU"/>
    <property type="match status" value="1"/>
</dbReference>
<organism evidence="5 6">
    <name type="scientific">Sporolactobacillus shoreicorticis</name>
    <dbReference type="NCBI Taxonomy" id="1923877"/>
    <lineage>
        <taxon>Bacteria</taxon>
        <taxon>Bacillati</taxon>
        <taxon>Bacillota</taxon>
        <taxon>Bacilli</taxon>
        <taxon>Bacillales</taxon>
        <taxon>Sporolactobacillaceae</taxon>
        <taxon>Sporolactobacillus</taxon>
    </lineage>
</organism>
<feature type="compositionally biased region" description="Low complexity" evidence="2">
    <location>
        <begin position="342"/>
        <end position="360"/>
    </location>
</feature>
<feature type="domain" description="Cell envelope-related transcriptional attenuator" evidence="4">
    <location>
        <begin position="93"/>
        <end position="257"/>
    </location>
</feature>
<keyword evidence="6" id="KW-1185">Reference proteome</keyword>
<keyword evidence="3" id="KW-0472">Membrane</keyword>
<feature type="region of interest" description="Disordered" evidence="2">
    <location>
        <begin position="336"/>
        <end position="383"/>
    </location>
</feature>
<gene>
    <name evidence="5" type="ORF">ACFSUE_01655</name>
</gene>
<accession>A0ABW5RXX7</accession>
<dbReference type="Gene3D" id="3.40.630.190">
    <property type="entry name" value="LCP protein"/>
    <property type="match status" value="1"/>
</dbReference>
<keyword evidence="3" id="KW-0812">Transmembrane</keyword>
<evidence type="ECO:0000256" key="1">
    <source>
        <dbReference type="ARBA" id="ARBA00006068"/>
    </source>
</evidence>
<feature type="transmembrane region" description="Helical" evidence="3">
    <location>
        <begin position="20"/>
        <end position="41"/>
    </location>
</feature>
<dbReference type="InterPro" id="IPR004474">
    <property type="entry name" value="LytR_CpsA_psr"/>
</dbReference>
<dbReference type="RefSeq" id="WP_253059278.1">
    <property type="nucleotide sequence ID" value="NZ_JAMXWM010000004.1"/>
</dbReference>
<comment type="caution">
    <text evidence="5">The sequence shown here is derived from an EMBL/GenBank/DDBJ whole genome shotgun (WGS) entry which is preliminary data.</text>
</comment>
<evidence type="ECO:0000313" key="6">
    <source>
        <dbReference type="Proteomes" id="UP001597399"/>
    </source>
</evidence>
<dbReference type="NCBIfam" id="TIGR00350">
    <property type="entry name" value="lytR_cpsA_psr"/>
    <property type="match status" value="1"/>
</dbReference>
<evidence type="ECO:0000313" key="5">
    <source>
        <dbReference type="EMBL" id="MFD2692350.1"/>
    </source>
</evidence>
<keyword evidence="3" id="KW-1133">Transmembrane helix</keyword>
<proteinExistence type="inferred from homology"/>
<reference evidence="6" key="1">
    <citation type="journal article" date="2019" name="Int. J. Syst. Evol. Microbiol.">
        <title>The Global Catalogue of Microorganisms (GCM) 10K type strain sequencing project: providing services to taxonomists for standard genome sequencing and annotation.</title>
        <authorList>
            <consortium name="The Broad Institute Genomics Platform"/>
            <consortium name="The Broad Institute Genome Sequencing Center for Infectious Disease"/>
            <person name="Wu L."/>
            <person name="Ma J."/>
        </authorList>
    </citation>
    <scope>NUCLEOTIDE SEQUENCE [LARGE SCALE GENOMIC DNA]</scope>
    <source>
        <strain evidence="6">TISTR 2466</strain>
    </source>
</reference>
<dbReference type="Proteomes" id="UP001597399">
    <property type="component" value="Unassembled WGS sequence"/>
</dbReference>
<dbReference type="InterPro" id="IPR050922">
    <property type="entry name" value="LytR/CpsA/Psr_CW_biosynth"/>
</dbReference>
<evidence type="ECO:0000256" key="3">
    <source>
        <dbReference type="SAM" id="Phobius"/>
    </source>
</evidence>
<evidence type="ECO:0000256" key="2">
    <source>
        <dbReference type="SAM" id="MobiDB-lite"/>
    </source>
</evidence>
<dbReference type="PANTHER" id="PTHR33392:SF3">
    <property type="entry name" value="POLYISOPRENYL-TEICHOIC ACID--PEPTIDOGLYCAN TEICHOIC ACID TRANSFERASE TAGT"/>
    <property type="match status" value="1"/>
</dbReference>
<sequence length="383" mass="41897">MALSRTENQKKKKHGKRKAIILTLSIVLLILVGSGAAYGYYLTNKLENVTSHAQNKLTRGNKSNLRSEKVDPVKDDFSILFMGIDKRKNEPSRSDALVLATFNHSTNEVHMVSIPRDSKVQIIDPTHARDYGISKITHAHAYGDANNNQGADYTIATVENLFKVPVDYYVQVDFDAFVKIINALGGVEMDVPVALRTQNSKDKTGKDAIVLKPGKQLLNGEQALSLVRNRKSPGAGGDFGRGKRQMAMIEAIVKKSAQLSSVTKYSKVIDSLDKNFETNLTFGQLLSLRQYAGSLSEIKTLQLKGTDDMSSGVYYFALDDDYLNKVRSDLKQQLNYQPTVESSDNGSDSKSSGSATSGTSSDREGTDHSGLAAESSDGTSRNQ</sequence>
<comment type="similarity">
    <text evidence="1">Belongs to the LytR/CpsA/Psr (LCP) family.</text>
</comment>
<evidence type="ECO:0000259" key="4">
    <source>
        <dbReference type="Pfam" id="PF03816"/>
    </source>
</evidence>
<protein>
    <submittedName>
        <fullName evidence="5">LCP family protein</fullName>
    </submittedName>
</protein>